<protein>
    <recommendedName>
        <fullName evidence="2">HTH cro/C1-type domain-containing protein</fullName>
    </recommendedName>
</protein>
<dbReference type="SUPFAM" id="SSF47413">
    <property type="entry name" value="lambda repressor-like DNA-binding domains"/>
    <property type="match status" value="1"/>
</dbReference>
<dbReference type="Gene3D" id="1.10.260.40">
    <property type="entry name" value="lambda repressor-like DNA-binding domains"/>
    <property type="match status" value="1"/>
</dbReference>
<keyword evidence="1" id="KW-0238">DNA-binding</keyword>
<dbReference type="PROSITE" id="PS50943">
    <property type="entry name" value="HTH_CROC1"/>
    <property type="match status" value="1"/>
</dbReference>
<feature type="domain" description="HTH cro/C1-type" evidence="2">
    <location>
        <begin position="15"/>
        <end position="69"/>
    </location>
</feature>
<proteinExistence type="predicted"/>
<dbReference type="GO" id="GO:0005829">
    <property type="term" value="C:cytosol"/>
    <property type="evidence" value="ECO:0007669"/>
    <property type="project" value="TreeGrafter"/>
</dbReference>
<dbReference type="CDD" id="cd00093">
    <property type="entry name" value="HTH_XRE"/>
    <property type="match status" value="1"/>
</dbReference>
<accession>A0A650EP58</accession>
<gene>
    <name evidence="3" type="ORF">Unknown280_0480</name>
</gene>
<dbReference type="SMART" id="SM00530">
    <property type="entry name" value="HTH_XRE"/>
    <property type="match status" value="1"/>
</dbReference>
<dbReference type="GO" id="GO:0003700">
    <property type="term" value="F:DNA-binding transcription factor activity"/>
    <property type="evidence" value="ECO:0007669"/>
    <property type="project" value="TreeGrafter"/>
</dbReference>
<dbReference type="PANTHER" id="PTHR46797">
    <property type="entry name" value="HTH-TYPE TRANSCRIPTIONAL REGULATOR"/>
    <property type="match status" value="1"/>
</dbReference>
<sequence length="112" mass="12419">METLIDIPKLFGGNLRRLRKSRNLTQTQLAEMLDVTQKHLSVIETGTQFVSAPLIAKIAAALQVEPAELFGGASSEARIVNAVSTRIINLINPKFELMARQIVDDLKSEKKF</sequence>
<reference evidence="3" key="1">
    <citation type="journal article" date="2020" name="J. ISSAAS">
        <title>Lactobacilli and other gastrointestinal microbiota of Peromyscus leucopus, reservoir host for agents of Lyme disease and other zoonoses in North America.</title>
        <authorList>
            <person name="Milovic A."/>
            <person name="Bassam K."/>
            <person name="Shao H."/>
            <person name="Chatzistamou I."/>
            <person name="Tufts D.M."/>
            <person name="Diuk-Wasser M."/>
            <person name="Barbour A.G."/>
        </authorList>
    </citation>
    <scope>NUCLEOTIDE SEQUENCE</scope>
    <source>
        <strain evidence="3">LL50</strain>
    </source>
</reference>
<evidence type="ECO:0000259" key="2">
    <source>
        <dbReference type="PROSITE" id="PS50943"/>
    </source>
</evidence>
<dbReference type="GO" id="GO:0003677">
    <property type="term" value="F:DNA binding"/>
    <property type="evidence" value="ECO:0007669"/>
    <property type="project" value="UniProtKB-KW"/>
</dbReference>
<dbReference type="InterPro" id="IPR050807">
    <property type="entry name" value="TransReg_Diox_bact_type"/>
</dbReference>
<evidence type="ECO:0000256" key="1">
    <source>
        <dbReference type="ARBA" id="ARBA00023125"/>
    </source>
</evidence>
<organism evidence="3">
    <name type="scientific">uncultured Spirochaetaceae bacterium</name>
    <dbReference type="NCBI Taxonomy" id="201186"/>
    <lineage>
        <taxon>Bacteria</taxon>
        <taxon>Pseudomonadati</taxon>
        <taxon>Spirochaetota</taxon>
        <taxon>Spirochaetia</taxon>
        <taxon>Spirochaetales</taxon>
        <taxon>Spirochaetaceae</taxon>
        <taxon>environmental samples</taxon>
    </lineage>
</organism>
<dbReference type="InterPro" id="IPR010982">
    <property type="entry name" value="Lambda_DNA-bd_dom_sf"/>
</dbReference>
<dbReference type="InterPro" id="IPR001387">
    <property type="entry name" value="Cro/C1-type_HTH"/>
</dbReference>
<name>A0A650EP58_9SPIO</name>
<dbReference type="AlphaFoldDB" id="A0A650EP58"/>
<evidence type="ECO:0000313" key="3">
    <source>
        <dbReference type="EMBL" id="QGT51356.1"/>
    </source>
</evidence>
<dbReference type="PANTHER" id="PTHR46797:SF1">
    <property type="entry name" value="METHYLPHOSPHONATE SYNTHASE"/>
    <property type="match status" value="1"/>
</dbReference>
<dbReference type="EMBL" id="MN577574">
    <property type="protein sequence ID" value="QGT51356.1"/>
    <property type="molecule type" value="Genomic_DNA"/>
</dbReference>
<dbReference type="Pfam" id="PF01381">
    <property type="entry name" value="HTH_3"/>
    <property type="match status" value="1"/>
</dbReference>